<evidence type="ECO:0000256" key="6">
    <source>
        <dbReference type="ARBA" id="ARBA00023136"/>
    </source>
</evidence>
<comment type="caution">
    <text evidence="8">The sequence shown here is derived from an EMBL/GenBank/DDBJ whole genome shotgun (WGS) entry which is preliminary data.</text>
</comment>
<evidence type="ECO:0000313" key="9">
    <source>
        <dbReference type="Proteomes" id="UP000051580"/>
    </source>
</evidence>
<name>A0A0R1UVC9_9LACO</name>
<feature type="transmembrane region" description="Helical" evidence="7">
    <location>
        <begin position="56"/>
        <end position="78"/>
    </location>
</feature>
<comment type="catalytic activity">
    <reaction evidence="7">
        <text>L-cysteinyl-[prolipoprotein] + a 1,2-diacyl-sn-glycero-3-phospho-(1'-sn-glycerol) = an S-1,2-diacyl-sn-glyceryl-L-cysteinyl-[prolipoprotein] + sn-glycerol 1-phosphate + H(+)</text>
        <dbReference type="Rhea" id="RHEA:56712"/>
        <dbReference type="Rhea" id="RHEA-COMP:14679"/>
        <dbReference type="Rhea" id="RHEA-COMP:14680"/>
        <dbReference type="ChEBI" id="CHEBI:15378"/>
        <dbReference type="ChEBI" id="CHEBI:29950"/>
        <dbReference type="ChEBI" id="CHEBI:57685"/>
        <dbReference type="ChEBI" id="CHEBI:64716"/>
        <dbReference type="ChEBI" id="CHEBI:140658"/>
        <dbReference type="EC" id="2.5.1.145"/>
    </reaction>
</comment>
<evidence type="ECO:0000256" key="7">
    <source>
        <dbReference type="HAMAP-Rule" id="MF_01147"/>
    </source>
</evidence>
<dbReference type="GO" id="GO:0042158">
    <property type="term" value="P:lipoprotein biosynthetic process"/>
    <property type="evidence" value="ECO:0007669"/>
    <property type="project" value="UniProtKB-UniRule"/>
</dbReference>
<keyword evidence="9" id="KW-1185">Reference proteome</keyword>
<comment type="function">
    <text evidence="7">Catalyzes the transfer of the diacylglyceryl group from phosphatidylglycerol to the sulfhydryl group of the N-terminal cysteine of a prolipoprotein, the first step in the formation of mature lipoproteins.</text>
</comment>
<dbReference type="PATRIC" id="fig|1423753.3.peg.2492"/>
<keyword evidence="4 7" id="KW-0812">Transmembrane</keyword>
<organism evidence="8 9">
    <name type="scientific">Levilactobacillus hammesii DSM 16381</name>
    <dbReference type="NCBI Taxonomy" id="1423753"/>
    <lineage>
        <taxon>Bacteria</taxon>
        <taxon>Bacillati</taxon>
        <taxon>Bacillota</taxon>
        <taxon>Bacilli</taxon>
        <taxon>Lactobacillales</taxon>
        <taxon>Lactobacillaceae</taxon>
        <taxon>Levilactobacillus</taxon>
    </lineage>
</organism>
<dbReference type="AlphaFoldDB" id="A0A0R1UVC9"/>
<feature type="binding site" evidence="7">
    <location>
        <position position="141"/>
    </location>
    <ligand>
        <name>a 1,2-diacyl-sn-glycero-3-phospho-(1'-sn-glycerol)</name>
        <dbReference type="ChEBI" id="CHEBI:64716"/>
    </ligand>
</feature>
<keyword evidence="2 7" id="KW-1003">Cell membrane</keyword>
<keyword evidence="6 7" id="KW-0472">Membrane</keyword>
<evidence type="ECO:0000256" key="4">
    <source>
        <dbReference type="ARBA" id="ARBA00022692"/>
    </source>
</evidence>
<dbReference type="Pfam" id="PF01790">
    <property type="entry name" value="LGT"/>
    <property type="match status" value="1"/>
</dbReference>
<feature type="transmembrane region" description="Helical" evidence="7">
    <location>
        <begin position="90"/>
        <end position="115"/>
    </location>
</feature>
<protein>
    <recommendedName>
        <fullName evidence="7">Phosphatidylglycerol--prolipoprotein diacylglyceryl transferase</fullName>
        <ecNumber evidence="7">2.5.1.145</ecNumber>
    </recommendedName>
</protein>
<comment type="pathway">
    <text evidence="7">Protein modification; lipoprotein biosynthesis (diacylglyceryl transfer).</text>
</comment>
<feature type="transmembrane region" description="Helical" evidence="7">
    <location>
        <begin position="122"/>
        <end position="140"/>
    </location>
</feature>
<accession>A0A0R1UVC9</accession>
<keyword evidence="3 7" id="KW-0808">Transferase</keyword>
<gene>
    <name evidence="7" type="primary">lgt</name>
    <name evidence="8" type="ORF">FD28_GL002375</name>
</gene>
<keyword evidence="8" id="KW-0449">Lipoprotein</keyword>
<dbReference type="GO" id="GO:0005886">
    <property type="term" value="C:plasma membrane"/>
    <property type="evidence" value="ECO:0007669"/>
    <property type="project" value="UniProtKB-SubCell"/>
</dbReference>
<evidence type="ECO:0000256" key="3">
    <source>
        <dbReference type="ARBA" id="ARBA00022679"/>
    </source>
</evidence>
<dbReference type="OrthoDB" id="871140at2"/>
<evidence type="ECO:0000256" key="1">
    <source>
        <dbReference type="ARBA" id="ARBA00007150"/>
    </source>
</evidence>
<comment type="similarity">
    <text evidence="1 7">Belongs to the Lgt family.</text>
</comment>
<proteinExistence type="inferred from homology"/>
<dbReference type="GO" id="GO:0008961">
    <property type="term" value="F:phosphatidylglycerol-prolipoprotein diacylglyceryl transferase activity"/>
    <property type="evidence" value="ECO:0007669"/>
    <property type="project" value="UniProtKB-UniRule"/>
</dbReference>
<dbReference type="STRING" id="1423753.FD28_GL002375"/>
<evidence type="ECO:0000256" key="5">
    <source>
        <dbReference type="ARBA" id="ARBA00022989"/>
    </source>
</evidence>
<dbReference type="NCBIfam" id="TIGR00544">
    <property type="entry name" value="lgt"/>
    <property type="match status" value="1"/>
</dbReference>
<feature type="transmembrane region" description="Helical" evidence="7">
    <location>
        <begin position="24"/>
        <end position="44"/>
    </location>
</feature>
<sequence length="287" mass="32413">MGVIFSPIMAALNPIAIHLGPIAVHWYGVIIATGVVIAVILAVREGRRRGINPDDIYDMILWALPAALIAARAYYVIFQWPYYAKHPGEIIAIWDGGIAIYGSLIGAGLVVFFFCRSRFIPVWLMLDVAAPTVILGQAIGRWGNFMNQEAFGRITSLAFLQGLHLPNFIVNQMLINGAYRQPTFLYESTWDLLGFIVLMSLRHTPELFKQGEVFLSYVLWYSFGRFFIEGMRTDSLMLFGGLRVSQLLSVVLFVGALIIWIYRRRQQVAPMAYLDGNPFREQSKLSK</sequence>
<comment type="subcellular location">
    <subcellularLocation>
        <location evidence="7">Cell membrane</location>
        <topology evidence="7">Multi-pass membrane protein</topology>
    </subcellularLocation>
</comment>
<evidence type="ECO:0000313" key="8">
    <source>
        <dbReference type="EMBL" id="KRL95411.1"/>
    </source>
</evidence>
<feature type="transmembrane region" description="Helical" evidence="7">
    <location>
        <begin position="244"/>
        <end position="262"/>
    </location>
</feature>
<keyword evidence="5 7" id="KW-1133">Transmembrane helix</keyword>
<reference evidence="8 9" key="1">
    <citation type="journal article" date="2015" name="Genome Announc.">
        <title>Expanding the biotechnology potential of lactobacilli through comparative genomics of 213 strains and associated genera.</title>
        <authorList>
            <person name="Sun Z."/>
            <person name="Harris H.M."/>
            <person name="McCann A."/>
            <person name="Guo C."/>
            <person name="Argimon S."/>
            <person name="Zhang W."/>
            <person name="Yang X."/>
            <person name="Jeffery I.B."/>
            <person name="Cooney J.C."/>
            <person name="Kagawa T.F."/>
            <person name="Liu W."/>
            <person name="Song Y."/>
            <person name="Salvetti E."/>
            <person name="Wrobel A."/>
            <person name="Rasinkangas P."/>
            <person name="Parkhill J."/>
            <person name="Rea M.C."/>
            <person name="O'Sullivan O."/>
            <person name="Ritari J."/>
            <person name="Douillard F.P."/>
            <person name="Paul Ross R."/>
            <person name="Yang R."/>
            <person name="Briner A.E."/>
            <person name="Felis G.E."/>
            <person name="de Vos W.M."/>
            <person name="Barrangou R."/>
            <person name="Klaenhammer T.R."/>
            <person name="Caufield P.W."/>
            <person name="Cui Y."/>
            <person name="Zhang H."/>
            <person name="O'Toole P.W."/>
        </authorList>
    </citation>
    <scope>NUCLEOTIDE SEQUENCE [LARGE SCALE GENOMIC DNA]</scope>
    <source>
        <strain evidence="8 9">DSM 16381</strain>
    </source>
</reference>
<dbReference type="HAMAP" id="MF_01147">
    <property type="entry name" value="Lgt"/>
    <property type="match status" value="1"/>
</dbReference>
<evidence type="ECO:0000256" key="2">
    <source>
        <dbReference type="ARBA" id="ARBA00022475"/>
    </source>
</evidence>
<dbReference type="InterPro" id="IPR001640">
    <property type="entry name" value="Lgt"/>
</dbReference>
<dbReference type="PROSITE" id="PS01311">
    <property type="entry name" value="LGT"/>
    <property type="match status" value="1"/>
</dbReference>
<dbReference type="RefSeq" id="WP_057733058.1">
    <property type="nucleotide sequence ID" value="NZ_AZFS01000046.1"/>
</dbReference>
<dbReference type="EMBL" id="AZFS01000046">
    <property type="protein sequence ID" value="KRL95411.1"/>
    <property type="molecule type" value="Genomic_DNA"/>
</dbReference>
<dbReference type="Proteomes" id="UP000051580">
    <property type="component" value="Unassembled WGS sequence"/>
</dbReference>
<dbReference type="PANTHER" id="PTHR30589:SF0">
    <property type="entry name" value="PHOSPHATIDYLGLYCEROL--PROLIPOPROTEIN DIACYLGLYCERYL TRANSFERASE"/>
    <property type="match status" value="1"/>
</dbReference>
<dbReference type="UniPathway" id="UPA00664"/>
<dbReference type="EC" id="2.5.1.145" evidence="7"/>
<dbReference type="PANTHER" id="PTHR30589">
    <property type="entry name" value="PROLIPOPROTEIN DIACYLGLYCERYL TRANSFERASE"/>
    <property type="match status" value="1"/>
</dbReference>